<dbReference type="Proteomes" id="UP001575652">
    <property type="component" value="Unassembled WGS sequence"/>
</dbReference>
<organism evidence="4 5">
    <name type="scientific">Arthrobacter halodurans</name>
    <dbReference type="NCBI Taxonomy" id="516699"/>
    <lineage>
        <taxon>Bacteria</taxon>
        <taxon>Bacillati</taxon>
        <taxon>Actinomycetota</taxon>
        <taxon>Actinomycetes</taxon>
        <taxon>Micrococcales</taxon>
        <taxon>Micrococcaceae</taxon>
        <taxon>Arthrobacter</taxon>
    </lineage>
</organism>
<feature type="domain" description="ABC transporter" evidence="3">
    <location>
        <begin position="12"/>
        <end position="255"/>
    </location>
</feature>
<dbReference type="CDD" id="cd03216">
    <property type="entry name" value="ABC_Carb_Monos_I"/>
    <property type="match status" value="1"/>
</dbReference>
<dbReference type="SUPFAM" id="SSF52540">
    <property type="entry name" value="P-loop containing nucleoside triphosphate hydrolases"/>
    <property type="match status" value="1"/>
</dbReference>
<comment type="caution">
    <text evidence="4">The sequence shown here is derived from an EMBL/GenBank/DDBJ whole genome shotgun (WGS) entry which is preliminary data.</text>
</comment>
<protein>
    <submittedName>
        <fullName evidence="4">ATP-binding cassette domain-containing protein</fullName>
    </submittedName>
</protein>
<dbReference type="PANTHER" id="PTHR43790">
    <property type="entry name" value="CARBOHYDRATE TRANSPORT ATP-BINDING PROTEIN MG119-RELATED"/>
    <property type="match status" value="1"/>
</dbReference>
<dbReference type="Pfam" id="PF00005">
    <property type="entry name" value="ABC_tran"/>
    <property type="match status" value="1"/>
</dbReference>
<evidence type="ECO:0000256" key="2">
    <source>
        <dbReference type="ARBA" id="ARBA00022840"/>
    </source>
</evidence>
<dbReference type="InterPro" id="IPR003593">
    <property type="entry name" value="AAA+_ATPase"/>
</dbReference>
<dbReference type="InterPro" id="IPR050107">
    <property type="entry name" value="ABC_carbohydrate_import_ATPase"/>
</dbReference>
<gene>
    <name evidence="4" type="ORF">ACETWP_10745</name>
</gene>
<dbReference type="PANTHER" id="PTHR43790:SF8">
    <property type="entry name" value="SUGAR ABC TRANSPORTER ATP-BINDING PROTEIN"/>
    <property type="match status" value="1"/>
</dbReference>
<dbReference type="EMBL" id="JBHDLJ010000007">
    <property type="protein sequence ID" value="MFB0835066.1"/>
    <property type="molecule type" value="Genomic_DNA"/>
</dbReference>
<keyword evidence="5" id="KW-1185">Reference proteome</keyword>
<keyword evidence="1" id="KW-0547">Nucleotide-binding</keyword>
<evidence type="ECO:0000313" key="4">
    <source>
        <dbReference type="EMBL" id="MFB0835066.1"/>
    </source>
</evidence>
<dbReference type="SMART" id="SM00382">
    <property type="entry name" value="AAA"/>
    <property type="match status" value="1"/>
</dbReference>
<dbReference type="GO" id="GO:0005524">
    <property type="term" value="F:ATP binding"/>
    <property type="evidence" value="ECO:0007669"/>
    <property type="project" value="UniProtKB-KW"/>
</dbReference>
<accession>A0ABV4UN27</accession>
<dbReference type="RefSeq" id="WP_373972237.1">
    <property type="nucleotide sequence ID" value="NZ_JBHDLJ010000007.1"/>
</dbReference>
<keyword evidence="2 4" id="KW-0067">ATP-binding</keyword>
<dbReference type="Gene3D" id="3.40.50.300">
    <property type="entry name" value="P-loop containing nucleotide triphosphate hydrolases"/>
    <property type="match status" value="1"/>
</dbReference>
<dbReference type="InterPro" id="IPR003439">
    <property type="entry name" value="ABC_transporter-like_ATP-bd"/>
</dbReference>
<proteinExistence type="predicted"/>
<dbReference type="InterPro" id="IPR027417">
    <property type="entry name" value="P-loop_NTPase"/>
</dbReference>
<evidence type="ECO:0000256" key="1">
    <source>
        <dbReference type="ARBA" id="ARBA00022741"/>
    </source>
</evidence>
<reference evidence="4 5" key="1">
    <citation type="submission" date="2024-09" db="EMBL/GenBank/DDBJ databases">
        <authorList>
            <person name="Salinas-Garcia M.A."/>
            <person name="Prieme A."/>
        </authorList>
    </citation>
    <scope>NUCLEOTIDE SEQUENCE [LARGE SCALE GENOMIC DNA]</scope>
    <source>
        <strain evidence="4 5">DSM 21081</strain>
    </source>
</reference>
<dbReference type="PROSITE" id="PS50893">
    <property type="entry name" value="ABC_TRANSPORTER_2"/>
    <property type="match status" value="1"/>
</dbReference>
<sequence>MSAPETNPETVLSARGLVKRYGSVTAINGADFDLRAGEVLAVIGDNGAGKSSLIKALTGALTPDEGSISLDGRQVSFRNTLDARAAGIETVYQDLAVIPALDIATNVYLGRELRKPGILGSVFRQLDKKRMRHEAAGHLADLKIGIKSVTQNVETLSGGQRQGVAVVRTAAFGKRVIVMDEPTAALGVRETGMVIELIRKIRDRGIPVVLISHDMPNVFAVADRIHVHRLGRRAAVVDPKHRDMAEVVALMTGALEPTDEEKNGGA</sequence>
<evidence type="ECO:0000313" key="5">
    <source>
        <dbReference type="Proteomes" id="UP001575652"/>
    </source>
</evidence>
<evidence type="ECO:0000259" key="3">
    <source>
        <dbReference type="PROSITE" id="PS50893"/>
    </source>
</evidence>
<name>A0ABV4UN27_9MICC</name>